<dbReference type="SMART" id="SM00046">
    <property type="entry name" value="DAGKc"/>
    <property type="match status" value="1"/>
</dbReference>
<evidence type="ECO:0000259" key="2">
    <source>
        <dbReference type="PROSITE" id="PS50146"/>
    </source>
</evidence>
<dbReference type="PROSITE" id="PS50146">
    <property type="entry name" value="DAGK"/>
    <property type="match status" value="1"/>
</dbReference>
<evidence type="ECO:0000256" key="1">
    <source>
        <dbReference type="SAM" id="MobiDB-lite"/>
    </source>
</evidence>
<dbReference type="Pfam" id="PF00781">
    <property type="entry name" value="DAGK_cat"/>
    <property type="match status" value="1"/>
</dbReference>
<feature type="region of interest" description="Disordered" evidence="1">
    <location>
        <begin position="1"/>
        <end position="26"/>
    </location>
</feature>
<name>A0ABR3WIA6_9PEZI</name>
<dbReference type="InterPro" id="IPR016064">
    <property type="entry name" value="NAD/diacylglycerol_kinase_sf"/>
</dbReference>
<keyword evidence="4" id="KW-1185">Reference proteome</keyword>
<feature type="domain" description="DAGKc" evidence="2">
    <location>
        <begin position="140"/>
        <end position="279"/>
    </location>
</feature>
<comment type="caution">
    <text evidence="3">The sequence shown here is derived from an EMBL/GenBank/DDBJ whole genome shotgun (WGS) entry which is preliminary data.</text>
</comment>
<evidence type="ECO:0000313" key="3">
    <source>
        <dbReference type="EMBL" id="KAL1862702.1"/>
    </source>
</evidence>
<feature type="compositionally biased region" description="Basic and acidic residues" evidence="1">
    <location>
        <begin position="10"/>
        <end position="20"/>
    </location>
</feature>
<dbReference type="EMBL" id="JAZHXJ010000386">
    <property type="protein sequence ID" value="KAL1862702.1"/>
    <property type="molecule type" value="Genomic_DNA"/>
</dbReference>
<dbReference type="SUPFAM" id="SSF111331">
    <property type="entry name" value="NAD kinase/diacylglycerol kinase-like"/>
    <property type="match status" value="1"/>
</dbReference>
<dbReference type="Gene3D" id="3.40.50.10330">
    <property type="entry name" value="Probable inorganic polyphosphate/atp-NAD kinase, domain 1"/>
    <property type="match status" value="1"/>
</dbReference>
<dbReference type="InterPro" id="IPR017438">
    <property type="entry name" value="ATP-NAD_kinase_N"/>
</dbReference>
<dbReference type="InterPro" id="IPR055916">
    <property type="entry name" value="DUF7493"/>
</dbReference>
<dbReference type="PANTHER" id="PTHR12358:SF31">
    <property type="entry name" value="ACYLGLYCEROL KINASE, MITOCHONDRIAL"/>
    <property type="match status" value="1"/>
</dbReference>
<reference evidence="3 4" key="1">
    <citation type="journal article" date="2024" name="Commun. Biol.">
        <title>Comparative genomic analysis of thermophilic fungi reveals convergent evolutionary adaptations and gene losses.</title>
        <authorList>
            <person name="Steindorff A.S."/>
            <person name="Aguilar-Pontes M.V."/>
            <person name="Robinson A.J."/>
            <person name="Andreopoulos B."/>
            <person name="LaButti K."/>
            <person name="Kuo A."/>
            <person name="Mondo S."/>
            <person name="Riley R."/>
            <person name="Otillar R."/>
            <person name="Haridas S."/>
            <person name="Lipzen A."/>
            <person name="Grimwood J."/>
            <person name="Schmutz J."/>
            <person name="Clum A."/>
            <person name="Reid I.D."/>
            <person name="Moisan M.C."/>
            <person name="Butler G."/>
            <person name="Nguyen T.T.M."/>
            <person name="Dewar K."/>
            <person name="Conant G."/>
            <person name="Drula E."/>
            <person name="Henrissat B."/>
            <person name="Hansel C."/>
            <person name="Singer S."/>
            <person name="Hutchinson M.I."/>
            <person name="de Vries R.P."/>
            <person name="Natvig D.O."/>
            <person name="Powell A.J."/>
            <person name="Tsang A."/>
            <person name="Grigoriev I.V."/>
        </authorList>
    </citation>
    <scope>NUCLEOTIDE SEQUENCE [LARGE SCALE GENOMIC DNA]</scope>
    <source>
        <strain evidence="3 4">ATCC 24622</strain>
    </source>
</reference>
<accession>A0ABR3WIA6</accession>
<dbReference type="Pfam" id="PF24321">
    <property type="entry name" value="DUF7493"/>
    <property type="match status" value="1"/>
</dbReference>
<gene>
    <name evidence="3" type="ORF">VTK73DRAFT_6679</name>
</gene>
<dbReference type="Gene3D" id="2.60.200.40">
    <property type="match status" value="1"/>
</dbReference>
<dbReference type="InterPro" id="IPR001206">
    <property type="entry name" value="Diacylglycerol_kinase_cat_dom"/>
</dbReference>
<dbReference type="Proteomes" id="UP001586593">
    <property type="component" value="Unassembled WGS sequence"/>
</dbReference>
<feature type="region of interest" description="Disordered" evidence="1">
    <location>
        <begin position="354"/>
        <end position="393"/>
    </location>
</feature>
<protein>
    <recommendedName>
        <fullName evidence="2">DAGKc domain-containing protein</fullName>
    </recommendedName>
</protein>
<evidence type="ECO:0000313" key="4">
    <source>
        <dbReference type="Proteomes" id="UP001586593"/>
    </source>
</evidence>
<dbReference type="PANTHER" id="PTHR12358">
    <property type="entry name" value="SPHINGOSINE KINASE"/>
    <property type="match status" value="1"/>
</dbReference>
<sequence length="543" mass="58429">MAQHLSDPAAKNERANDGPHSEQSAPTSLIISQRVTLSLGDRDLLVFDKSAAAKRNRTCCIPSPASSSSAATRSIPFYNVLWAALSDDAKALTIDFAEEVSRTRVRAASLSFAVSEPALARTIIDSWIESLLGRAYGEAARSKRAYVLVNPHAGRGAAEAIWDKQVRPLFAAARMSLSVVRTTHAGQAVDLAEGLDIDAFDIAIACSGDGLAHELFNGLGRRPDARRALSKIAVCHIPCGSGNAMSCNVYGTHKPSLAALAIIKGVPTPLDLVSITQGDRRILSFLSQALGIVAEVDLATENLRWMGGHRFTYGFLVRVLKRMVYPCDIAMKVEIGHKDLIKNHYRSKLLGGSSREAVGTAPAEESGETGGQSSVSEQGEPATDNGQGLPPLRYGTVTDGLPDGWELVPHEKLGNFYCGNMAYMAPDANFFSAALANDGLMDVIMIDGDISPLKAIEMQLSLESGHFFDNPLVTYRKVSAYRIIPRNVEKGGYISIDGERIPFEPFQAEVHQSLGLTISKKGGFEAPGPLHWDKVTASERLMA</sequence>
<dbReference type="InterPro" id="IPR050187">
    <property type="entry name" value="Lipid_Phosphate_FormReg"/>
</dbReference>
<proteinExistence type="predicted"/>
<organism evidence="3 4">
    <name type="scientific">Phialemonium thermophilum</name>
    <dbReference type="NCBI Taxonomy" id="223376"/>
    <lineage>
        <taxon>Eukaryota</taxon>
        <taxon>Fungi</taxon>
        <taxon>Dikarya</taxon>
        <taxon>Ascomycota</taxon>
        <taxon>Pezizomycotina</taxon>
        <taxon>Sordariomycetes</taxon>
        <taxon>Sordariomycetidae</taxon>
        <taxon>Cephalothecales</taxon>
        <taxon>Cephalothecaceae</taxon>
        <taxon>Phialemonium</taxon>
    </lineage>
</organism>